<evidence type="ECO:0000256" key="5">
    <source>
        <dbReference type="ARBA" id="ARBA00022679"/>
    </source>
</evidence>
<dbReference type="InterPro" id="IPR005467">
    <property type="entry name" value="His_kinase_dom"/>
</dbReference>
<keyword evidence="9" id="KW-0902">Two-component regulatory system</keyword>
<evidence type="ECO:0000256" key="2">
    <source>
        <dbReference type="ARBA" id="ARBA00004651"/>
    </source>
</evidence>
<evidence type="ECO:0000256" key="8">
    <source>
        <dbReference type="ARBA" id="ARBA00022840"/>
    </source>
</evidence>
<feature type="transmembrane region" description="Helical" evidence="11">
    <location>
        <begin position="155"/>
        <end position="179"/>
    </location>
</feature>
<evidence type="ECO:0000256" key="1">
    <source>
        <dbReference type="ARBA" id="ARBA00000085"/>
    </source>
</evidence>
<dbReference type="SMART" id="SM00387">
    <property type="entry name" value="HATPase_c"/>
    <property type="match status" value="1"/>
</dbReference>
<evidence type="ECO:0000256" key="11">
    <source>
        <dbReference type="SAM" id="Phobius"/>
    </source>
</evidence>
<dbReference type="SMART" id="SM00388">
    <property type="entry name" value="HisKA"/>
    <property type="match status" value="1"/>
</dbReference>
<proteinExistence type="predicted"/>
<dbReference type="GO" id="GO:0000155">
    <property type="term" value="F:phosphorelay sensor kinase activity"/>
    <property type="evidence" value="ECO:0007669"/>
    <property type="project" value="InterPro"/>
</dbReference>
<dbReference type="InterPro" id="IPR003661">
    <property type="entry name" value="HisK_dim/P_dom"/>
</dbReference>
<dbReference type="FunFam" id="1.10.287.130:FF:000001">
    <property type="entry name" value="Two-component sensor histidine kinase"/>
    <property type="match status" value="1"/>
</dbReference>
<dbReference type="Gene3D" id="3.30.565.10">
    <property type="entry name" value="Histidine kinase-like ATPase, C-terminal domain"/>
    <property type="match status" value="1"/>
</dbReference>
<dbReference type="InterPro" id="IPR003594">
    <property type="entry name" value="HATPase_dom"/>
</dbReference>
<reference evidence="13" key="1">
    <citation type="submission" date="2020-09" db="EMBL/GenBank/DDBJ databases">
        <title>A novel bacterium of genus Paenibacillus, isolated from South China Sea.</title>
        <authorList>
            <person name="Huang H."/>
            <person name="Mo K."/>
            <person name="Hu Y."/>
        </authorList>
    </citation>
    <scope>NUCLEOTIDE SEQUENCE</scope>
    <source>
        <strain evidence="13">IB182363</strain>
    </source>
</reference>
<dbReference type="InterPro" id="IPR036890">
    <property type="entry name" value="HATPase_C_sf"/>
</dbReference>
<dbReference type="PANTHER" id="PTHR43711:SF1">
    <property type="entry name" value="HISTIDINE KINASE 1"/>
    <property type="match status" value="1"/>
</dbReference>
<evidence type="ECO:0000256" key="3">
    <source>
        <dbReference type="ARBA" id="ARBA00012438"/>
    </source>
</evidence>
<evidence type="ECO:0000256" key="9">
    <source>
        <dbReference type="ARBA" id="ARBA00023012"/>
    </source>
</evidence>
<keyword evidence="11" id="KW-0812">Transmembrane</keyword>
<sequence>MFHKTRIRLVLLYSIVILLILTSFSALLYAYVRYKLFEQVDTGLQQTERKIVRLGFQDIHPELDIGTFYLFWNTQGELLNPLPKRFIPVEHQYGFRQELTERTMKNMTYNGQSYRLLQFPNEGKIKRPSDDPSVPVIAAVTLLKDLGDEKRMLKALRFVIFIGIAAGIVLSVIAGFFLAGRSLIPIRRSWDKQQQFVADASHELRTPTTVIQAQTELLFRHPGHTIEQESENIANVLKESKRMGKLIDDLLTLARSDSDQLQIQSNTFPLGPLLEDIAQQFRYLAETKSITINTDIQEGTVFRGDEGRIRQLIVILLDNSLKYTPADGTIELHCRKSSSAVHLVVKDSGCGIGQEHISRIFERFYRVNISRSRTEGGTGLGLSIAKWIVEAHDGDIRVQSELTKGTTFHITFPQKKQRE</sequence>
<dbReference type="GO" id="GO:0005524">
    <property type="term" value="F:ATP binding"/>
    <property type="evidence" value="ECO:0007669"/>
    <property type="project" value="UniProtKB-KW"/>
</dbReference>
<dbReference type="PANTHER" id="PTHR43711">
    <property type="entry name" value="TWO-COMPONENT HISTIDINE KINASE"/>
    <property type="match status" value="1"/>
</dbReference>
<dbReference type="InterPro" id="IPR050736">
    <property type="entry name" value="Sensor_HK_Regulatory"/>
</dbReference>
<evidence type="ECO:0000313" key="13">
    <source>
        <dbReference type="EMBL" id="MBD2861967.1"/>
    </source>
</evidence>
<dbReference type="EMBL" id="JACXJA010000007">
    <property type="protein sequence ID" value="MBD2861967.1"/>
    <property type="molecule type" value="Genomic_DNA"/>
</dbReference>
<dbReference type="SUPFAM" id="SSF55874">
    <property type="entry name" value="ATPase domain of HSP90 chaperone/DNA topoisomerase II/histidine kinase"/>
    <property type="match status" value="1"/>
</dbReference>
<name>A0A927C8H5_9BACL</name>
<dbReference type="SUPFAM" id="SSF47384">
    <property type="entry name" value="Homodimeric domain of signal transducing histidine kinase"/>
    <property type="match status" value="1"/>
</dbReference>
<comment type="subcellular location">
    <subcellularLocation>
        <location evidence="2">Cell membrane</location>
        <topology evidence="2">Multi-pass membrane protein</topology>
    </subcellularLocation>
</comment>
<dbReference type="Gene3D" id="1.10.287.130">
    <property type="match status" value="1"/>
</dbReference>
<feature type="transmembrane region" description="Helical" evidence="11">
    <location>
        <begin position="12"/>
        <end position="32"/>
    </location>
</feature>
<comment type="catalytic activity">
    <reaction evidence="1">
        <text>ATP + protein L-histidine = ADP + protein N-phospho-L-histidine.</text>
        <dbReference type="EC" id="2.7.13.3"/>
    </reaction>
</comment>
<organism evidence="13 14">
    <name type="scientific">Paenibacillus oceani</name>
    <dbReference type="NCBI Taxonomy" id="2772510"/>
    <lineage>
        <taxon>Bacteria</taxon>
        <taxon>Bacillati</taxon>
        <taxon>Bacillota</taxon>
        <taxon>Bacilli</taxon>
        <taxon>Bacillales</taxon>
        <taxon>Paenibacillaceae</taxon>
        <taxon>Paenibacillus</taxon>
    </lineage>
</organism>
<keyword evidence="4" id="KW-0597">Phosphoprotein</keyword>
<dbReference type="EC" id="2.7.13.3" evidence="3"/>
<evidence type="ECO:0000256" key="6">
    <source>
        <dbReference type="ARBA" id="ARBA00022741"/>
    </source>
</evidence>
<dbReference type="Pfam" id="PF02518">
    <property type="entry name" value="HATPase_c"/>
    <property type="match status" value="1"/>
</dbReference>
<dbReference type="FunFam" id="3.30.565.10:FF:000006">
    <property type="entry name" value="Sensor histidine kinase WalK"/>
    <property type="match status" value="1"/>
</dbReference>
<dbReference type="Proteomes" id="UP000639396">
    <property type="component" value="Unassembled WGS sequence"/>
</dbReference>
<dbReference type="PRINTS" id="PR00344">
    <property type="entry name" value="BCTRLSENSOR"/>
</dbReference>
<dbReference type="CDD" id="cd00075">
    <property type="entry name" value="HATPase"/>
    <property type="match status" value="1"/>
</dbReference>
<dbReference type="GO" id="GO:0005886">
    <property type="term" value="C:plasma membrane"/>
    <property type="evidence" value="ECO:0007669"/>
    <property type="project" value="UniProtKB-SubCell"/>
</dbReference>
<feature type="domain" description="Histidine kinase" evidence="12">
    <location>
        <begin position="199"/>
        <end position="416"/>
    </location>
</feature>
<dbReference type="InterPro" id="IPR004358">
    <property type="entry name" value="Sig_transdc_His_kin-like_C"/>
</dbReference>
<dbReference type="RefSeq" id="WP_190926414.1">
    <property type="nucleotide sequence ID" value="NZ_JACXJA010000007.1"/>
</dbReference>
<keyword evidence="10 11" id="KW-0472">Membrane</keyword>
<dbReference type="CDD" id="cd00082">
    <property type="entry name" value="HisKA"/>
    <property type="match status" value="1"/>
</dbReference>
<evidence type="ECO:0000313" key="14">
    <source>
        <dbReference type="Proteomes" id="UP000639396"/>
    </source>
</evidence>
<keyword evidence="6" id="KW-0547">Nucleotide-binding</keyword>
<keyword evidence="11" id="KW-1133">Transmembrane helix</keyword>
<keyword evidence="8" id="KW-0067">ATP-binding</keyword>
<keyword evidence="7 13" id="KW-0418">Kinase</keyword>
<protein>
    <recommendedName>
        <fullName evidence="3">histidine kinase</fullName>
        <ecNumber evidence="3">2.7.13.3</ecNumber>
    </recommendedName>
</protein>
<evidence type="ECO:0000256" key="7">
    <source>
        <dbReference type="ARBA" id="ARBA00022777"/>
    </source>
</evidence>
<evidence type="ECO:0000259" key="12">
    <source>
        <dbReference type="PROSITE" id="PS50109"/>
    </source>
</evidence>
<dbReference type="PROSITE" id="PS50109">
    <property type="entry name" value="HIS_KIN"/>
    <property type="match status" value="1"/>
</dbReference>
<dbReference type="AlphaFoldDB" id="A0A927C8H5"/>
<keyword evidence="14" id="KW-1185">Reference proteome</keyword>
<comment type="caution">
    <text evidence="13">The sequence shown here is derived from an EMBL/GenBank/DDBJ whole genome shotgun (WGS) entry which is preliminary data.</text>
</comment>
<evidence type="ECO:0000256" key="4">
    <source>
        <dbReference type="ARBA" id="ARBA00022553"/>
    </source>
</evidence>
<keyword evidence="5" id="KW-0808">Transferase</keyword>
<gene>
    <name evidence="13" type="ORF">IDH45_08240</name>
</gene>
<evidence type="ECO:0000256" key="10">
    <source>
        <dbReference type="ARBA" id="ARBA00023136"/>
    </source>
</evidence>
<accession>A0A927C8H5</accession>
<dbReference type="Pfam" id="PF00512">
    <property type="entry name" value="HisKA"/>
    <property type="match status" value="1"/>
</dbReference>
<dbReference type="InterPro" id="IPR036097">
    <property type="entry name" value="HisK_dim/P_sf"/>
</dbReference>